<dbReference type="GO" id="GO:0003677">
    <property type="term" value="F:DNA binding"/>
    <property type="evidence" value="ECO:0007669"/>
    <property type="project" value="UniProtKB-KW"/>
</dbReference>
<proteinExistence type="predicted"/>
<dbReference type="AlphaFoldDB" id="A0A2N0ZJ57"/>
<dbReference type="Proteomes" id="UP000233343">
    <property type="component" value="Unassembled WGS sequence"/>
</dbReference>
<keyword evidence="1" id="KW-0805">Transcription regulation</keyword>
<reference evidence="5 6" key="1">
    <citation type="journal article" date="2010" name="Int. J. Syst. Evol. Microbiol.">
        <title>Bacillus horneckiae sp. nov., isolated from a spacecraft-assembly clean room.</title>
        <authorList>
            <person name="Vaishampayan P."/>
            <person name="Probst A."/>
            <person name="Krishnamurthi S."/>
            <person name="Ghosh S."/>
            <person name="Osman S."/>
            <person name="McDowall A."/>
            <person name="Ruckmani A."/>
            <person name="Mayilraj S."/>
            <person name="Venkateswaran K."/>
        </authorList>
    </citation>
    <scope>NUCLEOTIDE SEQUENCE [LARGE SCALE GENOMIC DNA]</scope>
    <source>
        <strain evidence="6">1PO1SC</strain>
    </source>
</reference>
<dbReference type="PANTHER" id="PTHR33204:SF29">
    <property type="entry name" value="TRANSCRIPTIONAL REGULATOR"/>
    <property type="match status" value="1"/>
</dbReference>
<name>A0A2N0ZJ57_9BACI</name>
<dbReference type="Pfam" id="PF01638">
    <property type="entry name" value="HxlR"/>
    <property type="match status" value="1"/>
</dbReference>
<dbReference type="SUPFAM" id="SSF46785">
    <property type="entry name" value="Winged helix' DNA-binding domain"/>
    <property type="match status" value="1"/>
</dbReference>
<accession>A0A2N0ZJ57</accession>
<gene>
    <name evidence="5" type="ORF">CWS20_06655</name>
</gene>
<dbReference type="PANTHER" id="PTHR33204">
    <property type="entry name" value="TRANSCRIPTIONAL REGULATOR, MARR FAMILY"/>
    <property type="match status" value="1"/>
</dbReference>
<keyword evidence="6" id="KW-1185">Reference proteome</keyword>
<dbReference type="EMBL" id="PISD01000013">
    <property type="protein sequence ID" value="PKG29552.1"/>
    <property type="molecule type" value="Genomic_DNA"/>
</dbReference>
<evidence type="ECO:0000313" key="5">
    <source>
        <dbReference type="EMBL" id="PKG29552.1"/>
    </source>
</evidence>
<evidence type="ECO:0000313" key="6">
    <source>
        <dbReference type="Proteomes" id="UP000233343"/>
    </source>
</evidence>
<dbReference type="PROSITE" id="PS51118">
    <property type="entry name" value="HTH_HXLR"/>
    <property type="match status" value="1"/>
</dbReference>
<dbReference type="RefSeq" id="WP_066192542.1">
    <property type="nucleotide sequence ID" value="NZ_JAFDQP010000020.1"/>
</dbReference>
<keyword evidence="2" id="KW-0238">DNA-binding</keyword>
<dbReference type="InterPro" id="IPR036390">
    <property type="entry name" value="WH_DNA-bd_sf"/>
</dbReference>
<keyword evidence="3" id="KW-0804">Transcription</keyword>
<evidence type="ECO:0000259" key="4">
    <source>
        <dbReference type="PROSITE" id="PS51118"/>
    </source>
</evidence>
<dbReference type="CDD" id="cd00090">
    <property type="entry name" value="HTH_ARSR"/>
    <property type="match status" value="1"/>
</dbReference>
<dbReference type="InterPro" id="IPR036388">
    <property type="entry name" value="WH-like_DNA-bd_sf"/>
</dbReference>
<protein>
    <submittedName>
        <fullName evidence="5">HxlR family transcriptional regulator</fullName>
    </submittedName>
</protein>
<evidence type="ECO:0000256" key="3">
    <source>
        <dbReference type="ARBA" id="ARBA00023163"/>
    </source>
</evidence>
<dbReference type="InterPro" id="IPR002577">
    <property type="entry name" value="HTH_HxlR"/>
</dbReference>
<feature type="domain" description="HTH hxlR-type" evidence="4">
    <location>
        <begin position="15"/>
        <end position="114"/>
    </location>
</feature>
<dbReference type="Gene3D" id="1.10.10.10">
    <property type="entry name" value="Winged helix-like DNA-binding domain superfamily/Winged helix DNA-binding domain"/>
    <property type="match status" value="1"/>
</dbReference>
<sequence>MTNYTELSGKHNHLTPFDYTLTVLGGKWKMKIMYQIACQKVLRYGELKRSILGITHKVLSSQLKELEESGIVKRVQYSQTPPKVEYSLTPRGKTLMPILEEMCKWGMQYLPDEQRIHSSVN</sequence>
<evidence type="ECO:0000256" key="1">
    <source>
        <dbReference type="ARBA" id="ARBA00023015"/>
    </source>
</evidence>
<organism evidence="5 6">
    <name type="scientific">Cytobacillus horneckiae</name>
    <dbReference type="NCBI Taxonomy" id="549687"/>
    <lineage>
        <taxon>Bacteria</taxon>
        <taxon>Bacillati</taxon>
        <taxon>Bacillota</taxon>
        <taxon>Bacilli</taxon>
        <taxon>Bacillales</taxon>
        <taxon>Bacillaceae</taxon>
        <taxon>Cytobacillus</taxon>
    </lineage>
</organism>
<evidence type="ECO:0000256" key="2">
    <source>
        <dbReference type="ARBA" id="ARBA00023125"/>
    </source>
</evidence>
<dbReference type="InterPro" id="IPR011991">
    <property type="entry name" value="ArsR-like_HTH"/>
</dbReference>
<comment type="caution">
    <text evidence="5">The sequence shown here is derived from an EMBL/GenBank/DDBJ whole genome shotgun (WGS) entry which is preliminary data.</text>
</comment>